<sequence length="270" mass="30938">MSLPLINGGDDIENEESKFINMVYNYDWSSTSLGPIDTWDPVLKHVTNLILNSKFPFAILINPPDWILLYNKAYVSILKAKHPDALGKRLQDFLPNILKIMRNINLITTGKSVYINNETPTFTYDGYKEEIYNHGSINPVFKSGGTVCASVCLVQDIIKRVKNSQRLKTLEVKSLESACHIITKVLSNNKDILYTLIYLIKHTLNTSSESLIAHLIATTFDDDEKGRNIPDYLPETHEIIDLTKDSNKNYDAYIRYRIETRCFHSFVLKM</sequence>
<comment type="caution">
    <text evidence="2">The sequence shown here is derived from an EMBL/GenBank/DDBJ whole genome shotgun (WGS) entry which is preliminary data.</text>
</comment>
<gene>
    <name evidence="2" type="ORF">C2G38_2182052</name>
</gene>
<evidence type="ECO:0000313" key="2">
    <source>
        <dbReference type="EMBL" id="RIB19376.1"/>
    </source>
</evidence>
<dbReference type="EMBL" id="QKWP01000478">
    <property type="protein sequence ID" value="RIB19376.1"/>
    <property type="molecule type" value="Genomic_DNA"/>
</dbReference>
<dbReference type="Proteomes" id="UP000266673">
    <property type="component" value="Unassembled WGS sequence"/>
</dbReference>
<evidence type="ECO:0000259" key="1">
    <source>
        <dbReference type="Pfam" id="PF13426"/>
    </source>
</evidence>
<feature type="domain" description="PAS" evidence="1">
    <location>
        <begin position="57"/>
        <end position="157"/>
    </location>
</feature>
<accession>A0A397VJM2</accession>
<dbReference type="AlphaFoldDB" id="A0A397VJM2"/>
<name>A0A397VJM2_9GLOM</name>
<protein>
    <recommendedName>
        <fullName evidence="1">PAS domain-containing protein</fullName>
    </recommendedName>
</protein>
<keyword evidence="3" id="KW-1185">Reference proteome</keyword>
<proteinExistence type="predicted"/>
<reference evidence="2 3" key="1">
    <citation type="submission" date="2018-06" db="EMBL/GenBank/DDBJ databases">
        <title>Comparative genomics reveals the genomic features of Rhizophagus irregularis, R. cerebriforme, R. diaphanum and Gigaspora rosea, and their symbiotic lifestyle signature.</title>
        <authorList>
            <person name="Morin E."/>
            <person name="San Clemente H."/>
            <person name="Chen E.C.H."/>
            <person name="De La Providencia I."/>
            <person name="Hainaut M."/>
            <person name="Kuo A."/>
            <person name="Kohler A."/>
            <person name="Murat C."/>
            <person name="Tang N."/>
            <person name="Roy S."/>
            <person name="Loubradou J."/>
            <person name="Henrissat B."/>
            <person name="Grigoriev I.V."/>
            <person name="Corradi N."/>
            <person name="Roux C."/>
            <person name="Martin F.M."/>
        </authorList>
    </citation>
    <scope>NUCLEOTIDE SEQUENCE [LARGE SCALE GENOMIC DNA]</scope>
    <source>
        <strain evidence="2 3">DAOM 194757</strain>
    </source>
</reference>
<dbReference type="InterPro" id="IPR035965">
    <property type="entry name" value="PAS-like_dom_sf"/>
</dbReference>
<dbReference type="STRING" id="44941.A0A397VJM2"/>
<dbReference type="Gene3D" id="3.30.450.20">
    <property type="entry name" value="PAS domain"/>
    <property type="match status" value="1"/>
</dbReference>
<dbReference type="Pfam" id="PF13426">
    <property type="entry name" value="PAS_9"/>
    <property type="match status" value="1"/>
</dbReference>
<dbReference type="OrthoDB" id="5378913at2759"/>
<dbReference type="InterPro" id="IPR000014">
    <property type="entry name" value="PAS"/>
</dbReference>
<evidence type="ECO:0000313" key="3">
    <source>
        <dbReference type="Proteomes" id="UP000266673"/>
    </source>
</evidence>
<dbReference type="SUPFAM" id="SSF55785">
    <property type="entry name" value="PYP-like sensor domain (PAS domain)"/>
    <property type="match status" value="1"/>
</dbReference>
<organism evidence="2 3">
    <name type="scientific">Gigaspora rosea</name>
    <dbReference type="NCBI Taxonomy" id="44941"/>
    <lineage>
        <taxon>Eukaryota</taxon>
        <taxon>Fungi</taxon>
        <taxon>Fungi incertae sedis</taxon>
        <taxon>Mucoromycota</taxon>
        <taxon>Glomeromycotina</taxon>
        <taxon>Glomeromycetes</taxon>
        <taxon>Diversisporales</taxon>
        <taxon>Gigasporaceae</taxon>
        <taxon>Gigaspora</taxon>
    </lineage>
</organism>